<dbReference type="InterPro" id="IPR037066">
    <property type="entry name" value="Plug_dom_sf"/>
</dbReference>
<keyword evidence="1" id="KW-0812">Transmembrane</keyword>
<comment type="similarity">
    <text evidence="1">Belongs to the TonB-dependent receptor family.</text>
</comment>
<proteinExistence type="inferred from homology"/>
<dbReference type="AlphaFoldDB" id="A0A1G6R439"/>
<dbReference type="Gene3D" id="2.170.130.10">
    <property type="entry name" value="TonB-dependent receptor, plug domain"/>
    <property type="match status" value="1"/>
</dbReference>
<gene>
    <name evidence="4" type="ORF">SAMN04487894_105134</name>
</gene>
<dbReference type="Gene3D" id="2.60.40.1120">
    <property type="entry name" value="Carboxypeptidase-like, regulatory domain"/>
    <property type="match status" value="1"/>
</dbReference>
<feature type="chain" id="PRO_5011454951" evidence="2">
    <location>
        <begin position="27"/>
        <end position="1056"/>
    </location>
</feature>
<dbReference type="Pfam" id="PF07715">
    <property type="entry name" value="Plug"/>
    <property type="match status" value="1"/>
</dbReference>
<keyword evidence="1" id="KW-0813">Transport</keyword>
<keyword evidence="2" id="KW-0732">Signal</keyword>
<keyword evidence="1" id="KW-1134">Transmembrane beta strand</keyword>
<feature type="domain" description="TonB-dependent receptor plug" evidence="3">
    <location>
        <begin position="123"/>
        <end position="233"/>
    </location>
</feature>
<feature type="signal peptide" evidence="2">
    <location>
        <begin position="1"/>
        <end position="26"/>
    </location>
</feature>
<accession>A0A1G6R439</accession>
<dbReference type="NCBIfam" id="TIGR04057">
    <property type="entry name" value="SusC_RagA_signa"/>
    <property type="match status" value="1"/>
</dbReference>
<keyword evidence="1" id="KW-0998">Cell outer membrane</keyword>
<dbReference type="PROSITE" id="PS52016">
    <property type="entry name" value="TONB_DEPENDENT_REC_3"/>
    <property type="match status" value="1"/>
</dbReference>
<sequence length="1056" mass="115975">MLKLTRSLLCLTGLLCLALICLPAYAQGQMKVEGRVVAAGDEAPLPGATIELKGTEKRTVSGIDGVFSIDIPEKGGTLVVSFIGYKSIDIPVTKPGALKIALEPAEASTDDEVVVVAHGTQRKKEVVGAVTSINPAELKIPASNLTNALAGKLAGIIAFQRSGEPGADNADFFIRGVSTFGESYRSSPLILIDNIQVTTTDLARLQVDDIASFSILKDATAAALYGSKGANGVILITTKQGRESKVNVSLRFENSRSQSTRNVELADPVTYMELANEAVLTRNPLGGLLYSKNKIEGTMLGTDPVVYPATDWQKMLLKKATNNQRFNLNLSGGGKVARYYVSGGLNIDNGILNVDRRTNFNSNSKLMSYSLRSNVNINLTQTTEMIVRLSGAFDDYKGPLSGGADIFGKIMQSNPVMFPAYYDPTLETRFVKHIMFGNAGNAQYNNPYAELQRGYKSSNRFALNAQIAVNQKLDFITQGLSARGLLNLQRNGAFSLTRAYNPFYYVATNYDYATKHYDLIPLNMETGSAAAQGTEYLDYKEGDKTLSADFYSEVALDYRREFNKVHSLSGTLVGIAKNSTSGNPGSLQSSLPFRNLGLSGRVSYVYDSRYAAEFNFGYNGSERFARIHRFGFFPSAGAAYTVSNEKFWEGIKHVVSKLKLRATYGLVGNDNIGSASDRFFYLSEVNMNDGGRGMTFGTLKDFSLSGISIGRYANDQITWEQATKTNFGLETSFFGKLNLDVDVYREKRTNILMDRASVPTTMGLSATTRANVGKARSHGVDVAVDYSQQITSKWWAKGMANFTYATSAFDVYEEPQYKESNMLHPGHSLSQRWGYIAERLFVDDLDALNSPKQSFGPYGGGDIKYRDVNGDGKITTLDQVPIGYPTTPEIVYGFGVSTGVGRFDFSVFFQGLARESFWIDVDATSPFVGEQRQLLKVWADNHWSEDNQNIYALWPRLGVDASMNSMGKASQSDPQVANTWFMRNGALLRIKSAELGYTLSSNLMNRLHFSNARFYLNGLNLHTFSKFKLWDVEMGGNGLGYPIQLVLNAGVNLTLK</sequence>
<dbReference type="SUPFAM" id="SSF56935">
    <property type="entry name" value="Porins"/>
    <property type="match status" value="1"/>
</dbReference>
<dbReference type="InterPro" id="IPR023997">
    <property type="entry name" value="TonB-dep_OMP_SusC/RagA_CS"/>
</dbReference>
<name>A0A1G6R439_NIADE</name>
<dbReference type="GO" id="GO:0009279">
    <property type="term" value="C:cell outer membrane"/>
    <property type="evidence" value="ECO:0007669"/>
    <property type="project" value="UniProtKB-SubCell"/>
</dbReference>
<protein>
    <submittedName>
        <fullName evidence="4">TonB-linked outer membrane protein, SusC/RagA family</fullName>
    </submittedName>
</protein>
<dbReference type="Proteomes" id="UP000198757">
    <property type="component" value="Unassembled WGS sequence"/>
</dbReference>
<reference evidence="5" key="1">
    <citation type="submission" date="2016-10" db="EMBL/GenBank/DDBJ databases">
        <authorList>
            <person name="Varghese N."/>
            <person name="Submissions S."/>
        </authorList>
    </citation>
    <scope>NUCLEOTIDE SEQUENCE [LARGE SCALE GENOMIC DNA]</scope>
    <source>
        <strain evidence="5">DSM 25811 / CCM 8410 / LMG 26954 / E90</strain>
    </source>
</reference>
<evidence type="ECO:0000259" key="3">
    <source>
        <dbReference type="Pfam" id="PF07715"/>
    </source>
</evidence>
<dbReference type="RefSeq" id="WP_090390118.1">
    <property type="nucleotide sequence ID" value="NZ_FMZO01000005.1"/>
</dbReference>
<dbReference type="SUPFAM" id="SSF49464">
    <property type="entry name" value="Carboxypeptidase regulatory domain-like"/>
    <property type="match status" value="1"/>
</dbReference>
<evidence type="ECO:0000256" key="2">
    <source>
        <dbReference type="SAM" id="SignalP"/>
    </source>
</evidence>
<dbReference type="InterPro" id="IPR039426">
    <property type="entry name" value="TonB-dep_rcpt-like"/>
</dbReference>
<dbReference type="InterPro" id="IPR023996">
    <property type="entry name" value="TonB-dep_OMP_SusC/RagA"/>
</dbReference>
<evidence type="ECO:0000256" key="1">
    <source>
        <dbReference type="PROSITE-ProRule" id="PRU01360"/>
    </source>
</evidence>
<dbReference type="NCBIfam" id="TIGR04056">
    <property type="entry name" value="OMP_RagA_SusC"/>
    <property type="match status" value="1"/>
</dbReference>
<dbReference type="OrthoDB" id="721000at2"/>
<dbReference type="InterPro" id="IPR008969">
    <property type="entry name" value="CarboxyPept-like_regulatory"/>
</dbReference>
<keyword evidence="1" id="KW-0472">Membrane</keyword>
<dbReference type="STRING" id="1285928.SAMN04487894_105134"/>
<dbReference type="Pfam" id="PF13715">
    <property type="entry name" value="CarbopepD_reg_2"/>
    <property type="match status" value="1"/>
</dbReference>
<dbReference type="EMBL" id="FMZO01000005">
    <property type="protein sequence ID" value="SDC99281.1"/>
    <property type="molecule type" value="Genomic_DNA"/>
</dbReference>
<dbReference type="FunFam" id="2.170.130.10:FF:000003">
    <property type="entry name" value="SusC/RagA family TonB-linked outer membrane protein"/>
    <property type="match status" value="1"/>
</dbReference>
<evidence type="ECO:0000313" key="5">
    <source>
        <dbReference type="Proteomes" id="UP000198757"/>
    </source>
</evidence>
<comment type="subcellular location">
    <subcellularLocation>
        <location evidence="1">Cell outer membrane</location>
        <topology evidence="1">Multi-pass membrane protein</topology>
    </subcellularLocation>
</comment>
<evidence type="ECO:0000313" key="4">
    <source>
        <dbReference type="EMBL" id="SDC99281.1"/>
    </source>
</evidence>
<dbReference type="InterPro" id="IPR012910">
    <property type="entry name" value="Plug_dom"/>
</dbReference>
<organism evidence="4 5">
    <name type="scientific">Niabella drilacis (strain DSM 25811 / CCM 8410 / CCUG 62505 / LMG 26954 / E90)</name>
    <dbReference type="NCBI Taxonomy" id="1285928"/>
    <lineage>
        <taxon>Bacteria</taxon>
        <taxon>Pseudomonadati</taxon>
        <taxon>Bacteroidota</taxon>
        <taxon>Chitinophagia</taxon>
        <taxon>Chitinophagales</taxon>
        <taxon>Chitinophagaceae</taxon>
        <taxon>Niabella</taxon>
    </lineage>
</organism>
<keyword evidence="5" id="KW-1185">Reference proteome</keyword>